<dbReference type="Proteomes" id="UP000703822">
    <property type="component" value="Unassembled WGS sequence"/>
</dbReference>
<keyword evidence="1" id="KW-1133">Transmembrane helix</keyword>
<evidence type="ECO:0000313" key="3">
    <source>
        <dbReference type="Proteomes" id="UP000703822"/>
    </source>
</evidence>
<dbReference type="EMBL" id="JAHAGS010000300">
    <property type="protein sequence ID" value="MBS6098559.1"/>
    <property type="molecule type" value="Genomic_DNA"/>
</dbReference>
<gene>
    <name evidence="2" type="ORF">KH901_09035</name>
</gene>
<sequence length="243" mass="27724">TGSDVGGPIFIAMAVYLLMVTTLNRYSHKFVRERSKEAVETYVYNLEVYNKHIEDLFTKVKPIEKDFESLLVALETPLAKNQLSEVLSVYHEHLNHLKLDNLDLNDKLAPLFEIPYPVLRSWIVNQIIPLEQKGITVRLDVNVDAYPNNLNIAVLIGVLERCMNLAEKLWAKEPETDIGFLIQQNEDGNLSFILENTNQEADPKLDDSLAISRDFAQFCWSNGIGLTNKKELFKTYQIVTVGL</sequence>
<keyword evidence="1" id="KW-0812">Transmembrane</keyword>
<evidence type="ECO:0000256" key="1">
    <source>
        <dbReference type="SAM" id="Phobius"/>
    </source>
</evidence>
<organism evidence="2 3">
    <name type="scientific">Streptococcus vestibularis</name>
    <dbReference type="NCBI Taxonomy" id="1343"/>
    <lineage>
        <taxon>Bacteria</taxon>
        <taxon>Bacillati</taxon>
        <taxon>Bacillota</taxon>
        <taxon>Bacilli</taxon>
        <taxon>Lactobacillales</taxon>
        <taxon>Streptococcaceae</taxon>
        <taxon>Streptococcus</taxon>
    </lineage>
</organism>
<feature type="transmembrane region" description="Helical" evidence="1">
    <location>
        <begin position="6"/>
        <end position="26"/>
    </location>
</feature>
<feature type="non-terminal residue" evidence="2">
    <location>
        <position position="1"/>
    </location>
</feature>
<proteinExistence type="predicted"/>
<dbReference type="AlphaFoldDB" id="A0A943LUC4"/>
<evidence type="ECO:0000313" key="2">
    <source>
        <dbReference type="EMBL" id="MBS6098559.1"/>
    </source>
</evidence>
<protein>
    <submittedName>
        <fullName evidence="2">Uncharacterized protein</fullName>
    </submittedName>
</protein>
<accession>A0A943LUC4</accession>
<reference evidence="2" key="1">
    <citation type="submission" date="2021-05" db="EMBL/GenBank/DDBJ databases">
        <title>Infant gut strain persistence is associated with maternal origin, phylogeny, and functional potential including surface adhesion and iron acquisition.</title>
        <authorList>
            <person name="Lou Y.C."/>
        </authorList>
    </citation>
    <scope>NUCLEOTIDE SEQUENCE</scope>
    <source>
        <strain evidence="2">L3_122_031G1_dasL3_122_031G1_maxbin2.maxbin.025s ta_sub</strain>
    </source>
</reference>
<keyword evidence="1" id="KW-0472">Membrane</keyword>
<comment type="caution">
    <text evidence="2">The sequence shown here is derived from an EMBL/GenBank/DDBJ whole genome shotgun (WGS) entry which is preliminary data.</text>
</comment>
<name>A0A943LUC4_STRVE</name>